<dbReference type="AlphaFoldDB" id="A0A1H7VYZ5"/>
<feature type="transmembrane region" description="Helical" evidence="1">
    <location>
        <begin position="77"/>
        <end position="101"/>
    </location>
</feature>
<feature type="transmembrane region" description="Helical" evidence="1">
    <location>
        <begin position="113"/>
        <end position="134"/>
    </location>
</feature>
<feature type="transmembrane region" description="Helical" evidence="1">
    <location>
        <begin position="48"/>
        <end position="65"/>
    </location>
</feature>
<evidence type="ECO:0000256" key="1">
    <source>
        <dbReference type="SAM" id="Phobius"/>
    </source>
</evidence>
<dbReference type="RefSeq" id="WP_089913356.1">
    <property type="nucleotide sequence ID" value="NZ_FOBB01000003.1"/>
</dbReference>
<feature type="transmembrane region" description="Helical" evidence="1">
    <location>
        <begin position="9"/>
        <end position="28"/>
    </location>
</feature>
<sequence>MKANSIRNFLGLFYLGTTTLLGAFILIFGESRNILPISKTDANSSFQIIIPTFIAQLTIIFRWYASPPKIENDDINIPRWVVIAPPILALLILIGTILLIAADNGASLEGGQIFKNIVTFIVSILGATTVFIVARVFGEAKKDVLDNIAKSSVQNGGGGHVGG</sequence>
<keyword evidence="1" id="KW-0812">Transmembrane</keyword>
<evidence type="ECO:0000313" key="3">
    <source>
        <dbReference type="Proteomes" id="UP000198984"/>
    </source>
</evidence>
<keyword evidence="1" id="KW-1133">Transmembrane helix</keyword>
<proteinExistence type="predicted"/>
<reference evidence="2 3" key="1">
    <citation type="submission" date="2016-10" db="EMBL/GenBank/DDBJ databases">
        <authorList>
            <person name="de Groot N.N."/>
        </authorList>
    </citation>
    <scope>NUCLEOTIDE SEQUENCE [LARGE SCALE GENOMIC DNA]</scope>
    <source>
        <strain evidence="2 3">DSM 21039</strain>
    </source>
</reference>
<protein>
    <submittedName>
        <fullName evidence="2">Uncharacterized protein</fullName>
    </submittedName>
</protein>
<dbReference type="EMBL" id="FOBB01000003">
    <property type="protein sequence ID" value="SEM14015.1"/>
    <property type="molecule type" value="Genomic_DNA"/>
</dbReference>
<name>A0A1H7VYZ5_9BACT</name>
<organism evidence="2 3">
    <name type="scientific">Chitinophaga rupis</name>
    <dbReference type="NCBI Taxonomy" id="573321"/>
    <lineage>
        <taxon>Bacteria</taxon>
        <taxon>Pseudomonadati</taxon>
        <taxon>Bacteroidota</taxon>
        <taxon>Chitinophagia</taxon>
        <taxon>Chitinophagales</taxon>
        <taxon>Chitinophagaceae</taxon>
        <taxon>Chitinophaga</taxon>
    </lineage>
</organism>
<accession>A0A1H7VYZ5</accession>
<dbReference type="Proteomes" id="UP000198984">
    <property type="component" value="Unassembled WGS sequence"/>
</dbReference>
<dbReference type="OrthoDB" id="9992407at2"/>
<evidence type="ECO:0000313" key="2">
    <source>
        <dbReference type="EMBL" id="SEM14015.1"/>
    </source>
</evidence>
<gene>
    <name evidence="2" type="ORF">SAMN04488505_103488</name>
</gene>
<keyword evidence="1" id="KW-0472">Membrane</keyword>
<keyword evidence="3" id="KW-1185">Reference proteome</keyword>